<evidence type="ECO:0000256" key="1">
    <source>
        <dbReference type="ARBA" id="ARBA00001962"/>
    </source>
</evidence>
<dbReference type="PROSITE" id="PS51471">
    <property type="entry name" value="FE2OG_OXY"/>
    <property type="match status" value="1"/>
</dbReference>
<dbReference type="InterPro" id="IPR050295">
    <property type="entry name" value="Plant_2OG-oxidoreductases"/>
</dbReference>
<reference evidence="8 9" key="1">
    <citation type="submission" date="2017-09" db="EMBL/GenBank/DDBJ databases">
        <authorList>
            <consortium name="International Durum Wheat Genome Sequencing Consortium (IDWGSC)"/>
            <person name="Milanesi L."/>
        </authorList>
    </citation>
    <scope>NUCLEOTIDE SEQUENCE [LARGE SCALE GENOMIC DNA]</scope>
    <source>
        <strain evidence="9">cv. Svevo</strain>
    </source>
</reference>
<dbReference type="SUPFAM" id="SSF51197">
    <property type="entry name" value="Clavaminate synthase-like"/>
    <property type="match status" value="1"/>
</dbReference>
<dbReference type="InterPro" id="IPR005123">
    <property type="entry name" value="Oxoglu/Fe-dep_dioxygenase_dom"/>
</dbReference>
<evidence type="ECO:0000256" key="6">
    <source>
        <dbReference type="RuleBase" id="RU003682"/>
    </source>
</evidence>
<evidence type="ECO:0000256" key="4">
    <source>
        <dbReference type="ARBA" id="ARBA00023002"/>
    </source>
</evidence>
<dbReference type="InterPro" id="IPR027443">
    <property type="entry name" value="IPNS-like_sf"/>
</dbReference>
<protein>
    <recommendedName>
        <fullName evidence="7">Fe2OG dioxygenase domain-containing protein</fullName>
    </recommendedName>
</protein>
<dbReference type="Pfam" id="PF14226">
    <property type="entry name" value="DIOX_N"/>
    <property type="match status" value="1"/>
</dbReference>
<proteinExistence type="inferred from homology"/>
<dbReference type="GO" id="GO:0046872">
    <property type="term" value="F:metal ion binding"/>
    <property type="evidence" value="ECO:0007669"/>
    <property type="project" value="UniProtKB-KW"/>
</dbReference>
<dbReference type="Proteomes" id="UP000324705">
    <property type="component" value="Chromosome 1A"/>
</dbReference>
<dbReference type="EMBL" id="LT934111">
    <property type="protein sequence ID" value="VAH09215.1"/>
    <property type="molecule type" value="Genomic_DNA"/>
</dbReference>
<dbReference type="Gene3D" id="2.60.120.330">
    <property type="entry name" value="B-lactam Antibiotic, Isopenicillin N Synthase, Chain"/>
    <property type="match status" value="1"/>
</dbReference>
<name>A0A9R0UYC3_TRITD</name>
<feature type="domain" description="Fe2OG dioxygenase" evidence="7">
    <location>
        <begin position="240"/>
        <end position="340"/>
    </location>
</feature>
<gene>
    <name evidence="8" type="ORF">TRITD_1Av1G194030</name>
</gene>
<evidence type="ECO:0000256" key="5">
    <source>
        <dbReference type="ARBA" id="ARBA00023004"/>
    </source>
</evidence>
<dbReference type="Pfam" id="PF03171">
    <property type="entry name" value="2OG-FeII_Oxy"/>
    <property type="match status" value="1"/>
</dbReference>
<comment type="similarity">
    <text evidence="2 6">Belongs to the iron/ascorbate-dependent oxidoreductase family.</text>
</comment>
<evidence type="ECO:0000259" key="7">
    <source>
        <dbReference type="PROSITE" id="PS51471"/>
    </source>
</evidence>
<dbReference type="AlphaFoldDB" id="A0A9R0UYC3"/>
<evidence type="ECO:0000313" key="8">
    <source>
        <dbReference type="EMBL" id="VAH09215.1"/>
    </source>
</evidence>
<comment type="cofactor">
    <cofactor evidence="1">
        <name>Fe cation</name>
        <dbReference type="ChEBI" id="CHEBI:24875"/>
    </cofactor>
</comment>
<dbReference type="InterPro" id="IPR026992">
    <property type="entry name" value="DIOX_N"/>
</dbReference>
<dbReference type="Gramene" id="TRITD1Av1G194030.4">
    <property type="protein sequence ID" value="TRITD1Av1G194030.4"/>
    <property type="gene ID" value="TRITD1Av1G194030"/>
</dbReference>
<keyword evidence="4 6" id="KW-0560">Oxidoreductase</keyword>
<dbReference type="InterPro" id="IPR044861">
    <property type="entry name" value="IPNS-like_FE2OG_OXY"/>
</dbReference>
<sequence>MEIDDDVVVTRAEITDAAEATFADSTVIPDRYARPDEVGDGVVVGGDDESHELPLVDMARLLDSESSEAETAKLGSACRHWGFFQLTNHGVDESVVQGMKDSAMQFFRLPLEKKNALAVHAGSLGGFGHHFTGSSRKLDWAESLILATQQNGQTSMDLWPADPPTFGSFFHLNIWVFFSSVTRPLLLCLLRLIRPPAYNTRDALEKYSLEMSGLTRRLLGFMASDLGVEREALDGAFRGKTQSVAMHHYPPCRHPDKVIGITPHHDGLGLALLLHVDDTPGLQVKRDGRWFPLDPLPGALVVNVGDILQVLTNGKYRSAEHRVLVDAERGRATVVMFQDASVAGTVKPLPGLGEARYREIEYGEYVKGNFRGLAEGTRFVDSLETNRFC</sequence>
<evidence type="ECO:0000256" key="2">
    <source>
        <dbReference type="ARBA" id="ARBA00008056"/>
    </source>
</evidence>
<dbReference type="PANTHER" id="PTHR47991">
    <property type="entry name" value="OXOGLUTARATE/IRON-DEPENDENT DIOXYGENASE"/>
    <property type="match status" value="1"/>
</dbReference>
<dbReference type="GO" id="GO:0016491">
    <property type="term" value="F:oxidoreductase activity"/>
    <property type="evidence" value="ECO:0007669"/>
    <property type="project" value="UniProtKB-KW"/>
</dbReference>
<keyword evidence="9" id="KW-1185">Reference proteome</keyword>
<accession>A0A9R0UYC3</accession>
<keyword evidence="3 6" id="KW-0479">Metal-binding</keyword>
<evidence type="ECO:0000313" key="9">
    <source>
        <dbReference type="Proteomes" id="UP000324705"/>
    </source>
</evidence>
<evidence type="ECO:0000256" key="3">
    <source>
        <dbReference type="ARBA" id="ARBA00022723"/>
    </source>
</evidence>
<organism evidence="8 9">
    <name type="scientific">Triticum turgidum subsp. durum</name>
    <name type="common">Durum wheat</name>
    <name type="synonym">Triticum durum</name>
    <dbReference type="NCBI Taxonomy" id="4567"/>
    <lineage>
        <taxon>Eukaryota</taxon>
        <taxon>Viridiplantae</taxon>
        <taxon>Streptophyta</taxon>
        <taxon>Embryophyta</taxon>
        <taxon>Tracheophyta</taxon>
        <taxon>Spermatophyta</taxon>
        <taxon>Magnoliopsida</taxon>
        <taxon>Liliopsida</taxon>
        <taxon>Poales</taxon>
        <taxon>Poaceae</taxon>
        <taxon>BOP clade</taxon>
        <taxon>Pooideae</taxon>
        <taxon>Triticodae</taxon>
        <taxon>Triticeae</taxon>
        <taxon>Triticinae</taxon>
        <taxon>Triticum</taxon>
    </lineage>
</organism>
<keyword evidence="5 6" id="KW-0408">Iron</keyword>